<evidence type="ECO:0000313" key="2">
    <source>
        <dbReference type="Proteomes" id="UP001221757"/>
    </source>
</evidence>
<proteinExistence type="predicted"/>
<sequence>MYCPERTQRHHFPWEPKCDGRRRRKHGRPLATQMCGAGSCSADTISHISGNVTAGCGADEAFNVTDYSALRDMMCLKDTVANKFCVTESVKPDNTTGINGSSPEDTILGLFLSASFLGATCTECTKAQYQLQVKFGSSNFQPINDICGANFTANLNSTVVGVTQAAVNSDFKAKNGAGKLAPTASLLLAVFGLFALL</sequence>
<organism evidence="1 2">
    <name type="scientific">Mycena rosella</name>
    <name type="common">Pink bonnet</name>
    <name type="synonym">Agaricus rosellus</name>
    <dbReference type="NCBI Taxonomy" id="1033263"/>
    <lineage>
        <taxon>Eukaryota</taxon>
        <taxon>Fungi</taxon>
        <taxon>Dikarya</taxon>
        <taxon>Basidiomycota</taxon>
        <taxon>Agaricomycotina</taxon>
        <taxon>Agaricomycetes</taxon>
        <taxon>Agaricomycetidae</taxon>
        <taxon>Agaricales</taxon>
        <taxon>Marasmiineae</taxon>
        <taxon>Mycenaceae</taxon>
        <taxon>Mycena</taxon>
    </lineage>
</organism>
<name>A0AAD7GBP7_MYCRO</name>
<keyword evidence="2" id="KW-1185">Reference proteome</keyword>
<protein>
    <submittedName>
        <fullName evidence="1">Uncharacterized protein</fullName>
    </submittedName>
</protein>
<reference evidence="1" key="1">
    <citation type="submission" date="2023-03" db="EMBL/GenBank/DDBJ databases">
        <title>Massive genome expansion in bonnet fungi (Mycena s.s.) driven by repeated elements and novel gene families across ecological guilds.</title>
        <authorList>
            <consortium name="Lawrence Berkeley National Laboratory"/>
            <person name="Harder C.B."/>
            <person name="Miyauchi S."/>
            <person name="Viragh M."/>
            <person name="Kuo A."/>
            <person name="Thoen E."/>
            <person name="Andreopoulos B."/>
            <person name="Lu D."/>
            <person name="Skrede I."/>
            <person name="Drula E."/>
            <person name="Henrissat B."/>
            <person name="Morin E."/>
            <person name="Kohler A."/>
            <person name="Barry K."/>
            <person name="LaButti K."/>
            <person name="Morin E."/>
            <person name="Salamov A."/>
            <person name="Lipzen A."/>
            <person name="Mereny Z."/>
            <person name="Hegedus B."/>
            <person name="Baldrian P."/>
            <person name="Stursova M."/>
            <person name="Weitz H."/>
            <person name="Taylor A."/>
            <person name="Grigoriev I.V."/>
            <person name="Nagy L.G."/>
            <person name="Martin F."/>
            <person name="Kauserud H."/>
        </authorList>
    </citation>
    <scope>NUCLEOTIDE SEQUENCE</scope>
    <source>
        <strain evidence="1">CBHHK067</strain>
    </source>
</reference>
<gene>
    <name evidence="1" type="ORF">B0H17DRAFT_702669</name>
</gene>
<dbReference type="AlphaFoldDB" id="A0AAD7GBP7"/>
<accession>A0AAD7GBP7</accession>
<evidence type="ECO:0000313" key="1">
    <source>
        <dbReference type="EMBL" id="KAJ7686918.1"/>
    </source>
</evidence>
<dbReference type="EMBL" id="JARKIE010000092">
    <property type="protein sequence ID" value="KAJ7686918.1"/>
    <property type="molecule type" value="Genomic_DNA"/>
</dbReference>
<comment type="caution">
    <text evidence="1">The sequence shown here is derived from an EMBL/GenBank/DDBJ whole genome shotgun (WGS) entry which is preliminary data.</text>
</comment>
<dbReference type="Proteomes" id="UP001221757">
    <property type="component" value="Unassembled WGS sequence"/>
</dbReference>